<evidence type="ECO:0000313" key="3">
    <source>
        <dbReference type="EMBL" id="UYQ94596.1"/>
    </source>
</evidence>
<feature type="modified residue" description="4-aspartylphosphate" evidence="1">
    <location>
        <position position="71"/>
    </location>
</feature>
<reference evidence="3" key="1">
    <citation type="submission" date="2022-10" db="EMBL/GenBank/DDBJ databases">
        <title>Chitinophaga sp. nov., isolated from soil.</title>
        <authorList>
            <person name="Jeon C.O."/>
        </authorList>
    </citation>
    <scope>NUCLEOTIDE SEQUENCE</scope>
    <source>
        <strain evidence="3">R8</strain>
    </source>
</reference>
<dbReference type="PROSITE" id="PS50110">
    <property type="entry name" value="RESPONSE_REGULATORY"/>
    <property type="match status" value="1"/>
</dbReference>
<dbReference type="Pfam" id="PF00072">
    <property type="entry name" value="Response_reg"/>
    <property type="match status" value="1"/>
</dbReference>
<dbReference type="Proteomes" id="UP001162741">
    <property type="component" value="Chromosome"/>
</dbReference>
<dbReference type="InterPro" id="IPR011006">
    <property type="entry name" value="CheY-like_superfamily"/>
</dbReference>
<dbReference type="RefSeq" id="WP_264282468.1">
    <property type="nucleotide sequence ID" value="NZ_CP107006.1"/>
</dbReference>
<name>A0ABY6J4J4_9BACT</name>
<accession>A0ABY6J4J4</accession>
<dbReference type="InterPro" id="IPR001789">
    <property type="entry name" value="Sig_transdc_resp-reg_receiver"/>
</dbReference>
<dbReference type="PANTHER" id="PTHR44520">
    <property type="entry name" value="RESPONSE REGULATOR RCP1-RELATED"/>
    <property type="match status" value="1"/>
</dbReference>
<protein>
    <submittedName>
        <fullName evidence="3">Response regulator</fullName>
    </submittedName>
</protein>
<evidence type="ECO:0000313" key="4">
    <source>
        <dbReference type="Proteomes" id="UP001162741"/>
    </source>
</evidence>
<evidence type="ECO:0000259" key="2">
    <source>
        <dbReference type="PROSITE" id="PS50110"/>
    </source>
</evidence>
<keyword evidence="4" id="KW-1185">Reference proteome</keyword>
<sequence>MSIIEAASSAITYKKILLAEDDEDDRLIFSAIVNDLGNASDFVFETVENGIDVIQYLKRHEEELPSLIILDQNMPRMNGRETLAALKADDRFAHIPVVIYSTYNDSRLINECMTGGADQIITKPDSFEGFRDMILKLSARYLQDANPALKHKSA</sequence>
<dbReference type="SMART" id="SM00448">
    <property type="entry name" value="REC"/>
    <property type="match status" value="1"/>
</dbReference>
<organism evidence="3 4">
    <name type="scientific">Chitinophaga horti</name>
    <dbReference type="NCBI Taxonomy" id="2920382"/>
    <lineage>
        <taxon>Bacteria</taxon>
        <taxon>Pseudomonadati</taxon>
        <taxon>Bacteroidota</taxon>
        <taxon>Chitinophagia</taxon>
        <taxon>Chitinophagales</taxon>
        <taxon>Chitinophagaceae</taxon>
        <taxon>Chitinophaga</taxon>
    </lineage>
</organism>
<proteinExistence type="predicted"/>
<dbReference type="EMBL" id="CP107006">
    <property type="protein sequence ID" value="UYQ94596.1"/>
    <property type="molecule type" value="Genomic_DNA"/>
</dbReference>
<keyword evidence="1" id="KW-0597">Phosphoprotein</keyword>
<gene>
    <name evidence="3" type="ORF">MKQ68_05760</name>
</gene>
<evidence type="ECO:0000256" key="1">
    <source>
        <dbReference type="PROSITE-ProRule" id="PRU00169"/>
    </source>
</evidence>
<feature type="domain" description="Response regulatory" evidence="2">
    <location>
        <begin position="15"/>
        <end position="138"/>
    </location>
</feature>
<dbReference type="Gene3D" id="3.40.50.2300">
    <property type="match status" value="1"/>
</dbReference>
<dbReference type="SUPFAM" id="SSF52172">
    <property type="entry name" value="CheY-like"/>
    <property type="match status" value="1"/>
</dbReference>
<dbReference type="InterPro" id="IPR052893">
    <property type="entry name" value="TCS_response_regulator"/>
</dbReference>